<dbReference type="AlphaFoldDB" id="A0A1I8PTN4"/>
<feature type="domain" description="C2H2-type" evidence="9">
    <location>
        <begin position="896"/>
        <end position="923"/>
    </location>
</feature>
<dbReference type="GO" id="GO:0008270">
    <property type="term" value="F:zinc ion binding"/>
    <property type="evidence" value="ECO:0007669"/>
    <property type="project" value="UniProtKB-KW"/>
</dbReference>
<keyword evidence="2" id="KW-0479">Metal-binding</keyword>
<keyword evidence="3" id="KW-0677">Repeat</keyword>
<evidence type="ECO:0000256" key="5">
    <source>
        <dbReference type="ARBA" id="ARBA00022833"/>
    </source>
</evidence>
<gene>
    <name evidence="10" type="primary">106081381</name>
</gene>
<comment type="subcellular location">
    <subcellularLocation>
        <location evidence="1">Nucleus</location>
    </subcellularLocation>
</comment>
<evidence type="ECO:0000256" key="8">
    <source>
        <dbReference type="SAM" id="MobiDB-lite"/>
    </source>
</evidence>
<reference evidence="10" key="1">
    <citation type="submission" date="2020-05" db="UniProtKB">
        <authorList>
            <consortium name="EnsemblMetazoa"/>
        </authorList>
    </citation>
    <scope>IDENTIFICATION</scope>
    <source>
        <strain evidence="10">USDA</strain>
    </source>
</reference>
<evidence type="ECO:0000256" key="4">
    <source>
        <dbReference type="ARBA" id="ARBA00022771"/>
    </source>
</evidence>
<evidence type="ECO:0000256" key="2">
    <source>
        <dbReference type="ARBA" id="ARBA00022723"/>
    </source>
</evidence>
<dbReference type="GO" id="GO:0005634">
    <property type="term" value="C:nucleus"/>
    <property type="evidence" value="ECO:0007669"/>
    <property type="project" value="UniProtKB-SubCell"/>
</dbReference>
<dbReference type="PROSITE" id="PS00028">
    <property type="entry name" value="ZINC_FINGER_C2H2_1"/>
    <property type="match status" value="6"/>
</dbReference>
<dbReference type="InterPro" id="IPR013087">
    <property type="entry name" value="Znf_C2H2_type"/>
</dbReference>
<sequence>MFTEMEIKEEPLDENEIQQEMFNKSEEAASLIKHQQLEINVDIKSEPPVDFDALTGEHFHIVEEQDQVITVSAADMKTQDEIQFIQKFQSSAHPSSVDTCPKCLKNFAHLSSYLDHTRRNNCLEKRKCPACPLTFIDIQSLQKHLDMHRDNLFFCSGNCGESFKTLPLCEDHEARVHKIHNPPKIRYKHFCSYCREGYKTELQLHVHWLQKDMGCGKLMQQIATALFAIASNDISNNNLHNTTSESHNKNTSSPSNVTPTALSVTKLRLKSSLPPLPANKRPLENAVNDPHDQMKRRKFMHDMKNKILMEPNQMLDIAGEMEIKEEPLDEEDIMNTTPINPEVILKTEEAEMDETKNDVNIPKSHMGMMSLLINDNKALNPQFQGKIMPLTVPHNNGSSLAKIPTPPAPPAPPAPLQMLNPSANNINNNVLLNNNLKFLPSIKTEKLNNIVMPINANNNSLKNITNLKLVRLTPAVPFSTGAAFNPTMSQSVQIIPLQQQQHQPQQQTSGNQTQADFKVIPAPKMSLQIIKLLPANSMQLVTLRNDQQQQNRQIINNFHNNVQPFNIVKLHNGQSILLGPSILQQQQQQLQQQTSTTLPNIPTFLGQSILAQSSAATLPTSQQQKTPNFPPAVNAIKSSQTTNTTIDEKPAVSFTLDSSSLPSNEFIKLHTEAMQTAEKHRIQYISKKNLIAIESLPEKKQLIDTMKQQIAKVAVGGDTSLEEPPCGSTPSPPPLLKITKDVTSTMSTPDTPPSMYLPIMSALDVELVEARYKHPNFVYRWICPYCQKDYDIKRCLKSHLTKAHNLTSRDMDKINVQVKAFRNEEIIIDPEPSHKPEEVKQNLPPTPPAEKTTEIKTKIKITGQMQAEIKSETLASDSSVEPIKMSALKTVNYTRYACEKCGRKCSSKTMLNDHISANCSREPQYPCRICPKKFYSYSTLQCHITIHTGELPHKCNYCDKRFRTRGQVTVHHRIHTGEKPFVCQVCSQRFTHRETLIAHLSRHIGMKRYKCYGCDKHFSCISALKTHRDIRPESCGKVKFNPRAIGPRVRVVRGNVIFEPQPEINPYLRSEDPSSVLAELQNQPESVN</sequence>
<dbReference type="Gene3D" id="3.30.160.60">
    <property type="entry name" value="Classic Zinc Finger"/>
    <property type="match status" value="3"/>
</dbReference>
<dbReference type="PANTHER" id="PTHR24406">
    <property type="entry name" value="TRANSCRIPTIONAL REPRESSOR CTCFL-RELATED"/>
    <property type="match status" value="1"/>
</dbReference>
<dbReference type="FunFam" id="3.30.160.60:FF:000446">
    <property type="entry name" value="Zinc finger protein"/>
    <property type="match status" value="2"/>
</dbReference>
<keyword evidence="5" id="KW-0862">Zinc</keyword>
<keyword evidence="6" id="KW-0539">Nucleus</keyword>
<evidence type="ECO:0000313" key="10">
    <source>
        <dbReference type="EnsemblMetazoa" id="SCAU011008-PC"/>
    </source>
</evidence>
<feature type="region of interest" description="Disordered" evidence="8">
    <location>
        <begin position="238"/>
        <end position="259"/>
    </location>
</feature>
<evidence type="ECO:0000256" key="6">
    <source>
        <dbReference type="ARBA" id="ARBA00023242"/>
    </source>
</evidence>
<dbReference type="SUPFAM" id="SSF57667">
    <property type="entry name" value="beta-beta-alpha zinc fingers"/>
    <property type="match status" value="3"/>
</dbReference>
<accession>A0A1I8PTN4</accession>
<name>A0A1I8PTN4_STOCA</name>
<feature type="domain" description="C2H2-type" evidence="9">
    <location>
        <begin position="953"/>
        <end position="980"/>
    </location>
</feature>
<feature type="domain" description="C2H2-type" evidence="9">
    <location>
        <begin position="153"/>
        <end position="182"/>
    </location>
</feature>
<feature type="domain" description="C2H2-type" evidence="9">
    <location>
        <begin position="925"/>
        <end position="952"/>
    </location>
</feature>
<proteinExistence type="predicted"/>
<feature type="domain" description="C2H2-type" evidence="9">
    <location>
        <begin position="981"/>
        <end position="1008"/>
    </location>
</feature>
<evidence type="ECO:0000313" key="11">
    <source>
        <dbReference type="Proteomes" id="UP000095300"/>
    </source>
</evidence>
<dbReference type="STRING" id="35570.A0A1I8PTN4"/>
<evidence type="ECO:0000256" key="1">
    <source>
        <dbReference type="ARBA" id="ARBA00004123"/>
    </source>
</evidence>
<organism evidence="10 11">
    <name type="scientific">Stomoxys calcitrans</name>
    <name type="common">Stable fly</name>
    <name type="synonym">Conops calcitrans</name>
    <dbReference type="NCBI Taxonomy" id="35570"/>
    <lineage>
        <taxon>Eukaryota</taxon>
        <taxon>Metazoa</taxon>
        <taxon>Ecdysozoa</taxon>
        <taxon>Arthropoda</taxon>
        <taxon>Hexapoda</taxon>
        <taxon>Insecta</taxon>
        <taxon>Pterygota</taxon>
        <taxon>Neoptera</taxon>
        <taxon>Endopterygota</taxon>
        <taxon>Diptera</taxon>
        <taxon>Brachycera</taxon>
        <taxon>Muscomorpha</taxon>
        <taxon>Muscoidea</taxon>
        <taxon>Muscidae</taxon>
        <taxon>Stomoxys</taxon>
    </lineage>
</organism>
<dbReference type="VEuPathDB" id="VectorBase:SCAU011008"/>
<protein>
    <recommendedName>
        <fullName evidence="9">C2H2-type domain-containing protein</fullName>
    </recommendedName>
</protein>
<keyword evidence="4 7" id="KW-0863">Zinc-finger</keyword>
<dbReference type="InterPro" id="IPR036236">
    <property type="entry name" value="Znf_C2H2_sf"/>
</dbReference>
<evidence type="ECO:0000256" key="7">
    <source>
        <dbReference type="PROSITE-ProRule" id="PRU00042"/>
    </source>
</evidence>
<evidence type="ECO:0000259" key="9">
    <source>
        <dbReference type="PROSITE" id="PS50157"/>
    </source>
</evidence>
<dbReference type="SMART" id="SM00355">
    <property type="entry name" value="ZnF_C2H2"/>
    <property type="match status" value="9"/>
</dbReference>
<keyword evidence="11" id="KW-1185">Reference proteome</keyword>
<dbReference type="Pfam" id="PF00096">
    <property type="entry name" value="zf-C2H2"/>
    <property type="match status" value="2"/>
</dbReference>
<dbReference type="EnsemblMetazoa" id="SCAU011008-RC">
    <property type="protein sequence ID" value="SCAU011008-PC"/>
    <property type="gene ID" value="SCAU011008"/>
</dbReference>
<dbReference type="PROSITE" id="PS50157">
    <property type="entry name" value="ZINC_FINGER_C2H2_2"/>
    <property type="match status" value="5"/>
</dbReference>
<dbReference type="InterPro" id="IPR050888">
    <property type="entry name" value="ZnF_C2H2-type_TF"/>
</dbReference>
<evidence type="ECO:0000256" key="3">
    <source>
        <dbReference type="ARBA" id="ARBA00022737"/>
    </source>
</evidence>
<dbReference type="Proteomes" id="UP000095300">
    <property type="component" value="Unassembled WGS sequence"/>
</dbReference>